<evidence type="ECO:0000256" key="5">
    <source>
        <dbReference type="ARBA" id="ARBA00023274"/>
    </source>
</evidence>
<proteinExistence type="inferred from homology"/>
<name>A0A7R6PE58_9BACT</name>
<keyword evidence="9" id="KW-1185">Reference proteome</keyword>
<keyword evidence="3 6" id="KW-0694">RNA-binding</keyword>
<dbReference type="Proteomes" id="UP000595564">
    <property type="component" value="Chromosome"/>
</dbReference>
<sequence length="102" mass="11651">MYAVIETQGKQHKVVEGQTLLVDRLEGEVGTKVDLKVLLLGEDGNVEVGTPYLENAKVEAKIVEQKKDEKVLVFKKKRRKQYKKLNGHRQPITVLKIEKIVK</sequence>
<keyword evidence="4 6" id="KW-0689">Ribosomal protein</keyword>
<dbReference type="InterPro" id="IPR036164">
    <property type="entry name" value="bL21-like_sf"/>
</dbReference>
<protein>
    <recommendedName>
        <fullName evidence="6">Large ribosomal subunit protein bL21</fullName>
    </recommendedName>
</protein>
<reference evidence="8 9" key="1">
    <citation type="journal article" date="2012" name="Extremophiles">
        <title>Thermotomaculum hydrothermale gen. nov., sp. nov., a novel heterotrophic thermophile within the phylum Acidobacteria from a deep-sea hydrothermal vent chimney in the Southern Okinawa Trough.</title>
        <authorList>
            <person name="Izumi H."/>
            <person name="Nunoura T."/>
            <person name="Miyazaki M."/>
            <person name="Mino S."/>
            <person name="Toki T."/>
            <person name="Takai K."/>
            <person name="Sako Y."/>
            <person name="Sawabe T."/>
            <person name="Nakagawa S."/>
        </authorList>
    </citation>
    <scope>NUCLEOTIDE SEQUENCE [LARGE SCALE GENOMIC DNA]</scope>
    <source>
        <strain evidence="8 9">AC55</strain>
    </source>
</reference>
<dbReference type="GO" id="GO:0005840">
    <property type="term" value="C:ribosome"/>
    <property type="evidence" value="ECO:0007669"/>
    <property type="project" value="UniProtKB-KW"/>
</dbReference>
<dbReference type="InterPro" id="IPR018258">
    <property type="entry name" value="Ribosomal_bL21_CS"/>
</dbReference>
<dbReference type="Pfam" id="PF00829">
    <property type="entry name" value="Ribosomal_L21p"/>
    <property type="match status" value="1"/>
</dbReference>
<dbReference type="GO" id="GO:0005737">
    <property type="term" value="C:cytoplasm"/>
    <property type="evidence" value="ECO:0007669"/>
    <property type="project" value="UniProtKB-ARBA"/>
</dbReference>
<evidence type="ECO:0000313" key="9">
    <source>
        <dbReference type="Proteomes" id="UP000595564"/>
    </source>
</evidence>
<dbReference type="HAMAP" id="MF_01363">
    <property type="entry name" value="Ribosomal_bL21"/>
    <property type="match status" value="1"/>
</dbReference>
<dbReference type="NCBIfam" id="TIGR00061">
    <property type="entry name" value="L21"/>
    <property type="match status" value="1"/>
</dbReference>
<comment type="similarity">
    <text evidence="1 6 7">Belongs to the bacterial ribosomal protein bL21 family.</text>
</comment>
<evidence type="ECO:0000256" key="1">
    <source>
        <dbReference type="ARBA" id="ARBA00008563"/>
    </source>
</evidence>
<dbReference type="GO" id="GO:0006412">
    <property type="term" value="P:translation"/>
    <property type="evidence" value="ECO:0007669"/>
    <property type="project" value="UniProtKB-UniRule"/>
</dbReference>
<evidence type="ECO:0000256" key="3">
    <source>
        <dbReference type="ARBA" id="ARBA00022884"/>
    </source>
</evidence>
<dbReference type="PANTHER" id="PTHR21349">
    <property type="entry name" value="50S RIBOSOMAL PROTEIN L21"/>
    <property type="match status" value="1"/>
</dbReference>
<evidence type="ECO:0000313" key="8">
    <source>
        <dbReference type="EMBL" id="BBB32028.1"/>
    </source>
</evidence>
<evidence type="ECO:0000256" key="6">
    <source>
        <dbReference type="HAMAP-Rule" id="MF_01363"/>
    </source>
</evidence>
<dbReference type="AlphaFoldDB" id="A0A7R6PE58"/>
<dbReference type="PROSITE" id="PS01169">
    <property type="entry name" value="RIBOSOMAL_L21"/>
    <property type="match status" value="1"/>
</dbReference>
<evidence type="ECO:0000256" key="2">
    <source>
        <dbReference type="ARBA" id="ARBA00022730"/>
    </source>
</evidence>
<comment type="function">
    <text evidence="6 7">This protein binds to 23S rRNA in the presence of protein L20.</text>
</comment>
<dbReference type="InterPro" id="IPR028909">
    <property type="entry name" value="bL21-like"/>
</dbReference>
<dbReference type="RefSeq" id="WP_201328367.1">
    <property type="nucleotide sequence ID" value="NZ_AP017470.1"/>
</dbReference>
<dbReference type="GO" id="GO:0003735">
    <property type="term" value="F:structural constituent of ribosome"/>
    <property type="evidence" value="ECO:0007669"/>
    <property type="project" value="InterPro"/>
</dbReference>
<dbReference type="SUPFAM" id="SSF141091">
    <property type="entry name" value="L21p-like"/>
    <property type="match status" value="1"/>
</dbReference>
<dbReference type="InterPro" id="IPR001787">
    <property type="entry name" value="Ribosomal_bL21"/>
</dbReference>
<evidence type="ECO:0000256" key="4">
    <source>
        <dbReference type="ARBA" id="ARBA00022980"/>
    </source>
</evidence>
<dbReference type="GO" id="GO:1990904">
    <property type="term" value="C:ribonucleoprotein complex"/>
    <property type="evidence" value="ECO:0007669"/>
    <property type="project" value="UniProtKB-KW"/>
</dbReference>
<keyword evidence="5 6" id="KW-0687">Ribonucleoprotein</keyword>
<comment type="subunit">
    <text evidence="6">Part of the 50S ribosomal subunit. Contacts protein L20.</text>
</comment>
<dbReference type="EMBL" id="AP017470">
    <property type="protein sequence ID" value="BBB32028.1"/>
    <property type="molecule type" value="Genomic_DNA"/>
</dbReference>
<keyword evidence="2 6" id="KW-0699">rRNA-binding</keyword>
<accession>A0A7R6PE58</accession>
<dbReference type="KEGG" id="thyd:TTHT_0432"/>
<gene>
    <name evidence="6 8" type="primary">rplU</name>
    <name evidence="8" type="ORF">TTHT_0432</name>
</gene>
<evidence type="ECO:0000256" key="7">
    <source>
        <dbReference type="RuleBase" id="RU000562"/>
    </source>
</evidence>
<dbReference type="GO" id="GO:0019843">
    <property type="term" value="F:rRNA binding"/>
    <property type="evidence" value="ECO:0007669"/>
    <property type="project" value="UniProtKB-UniRule"/>
</dbReference>
<dbReference type="PANTHER" id="PTHR21349:SF0">
    <property type="entry name" value="LARGE RIBOSOMAL SUBUNIT PROTEIN BL21M"/>
    <property type="match status" value="1"/>
</dbReference>
<organism evidence="8 9">
    <name type="scientific">Thermotomaculum hydrothermale</name>
    <dbReference type="NCBI Taxonomy" id="981385"/>
    <lineage>
        <taxon>Bacteria</taxon>
        <taxon>Pseudomonadati</taxon>
        <taxon>Acidobacteriota</taxon>
        <taxon>Holophagae</taxon>
        <taxon>Thermotomaculales</taxon>
        <taxon>Thermotomaculaceae</taxon>
        <taxon>Thermotomaculum</taxon>
    </lineage>
</organism>